<dbReference type="InterPro" id="IPR027417">
    <property type="entry name" value="P-loop_NTPase"/>
</dbReference>
<evidence type="ECO:0000259" key="2">
    <source>
        <dbReference type="Pfam" id="PF05872"/>
    </source>
</evidence>
<comment type="caution">
    <text evidence="3">The sequence shown here is derived from an EMBL/GenBank/DDBJ whole genome shotgun (WGS) entry which is preliminary data.</text>
</comment>
<dbReference type="PANTHER" id="PTHR30121:SF6">
    <property type="entry name" value="SLR6007 PROTEIN"/>
    <property type="match status" value="1"/>
</dbReference>
<dbReference type="InterPro" id="IPR051162">
    <property type="entry name" value="T4SS_component"/>
</dbReference>
<accession>A0ABW9KP31</accession>
<dbReference type="PANTHER" id="PTHR30121">
    <property type="entry name" value="UNCHARACTERIZED PROTEIN YJGR-RELATED"/>
    <property type="match status" value="1"/>
</dbReference>
<feature type="region of interest" description="Disordered" evidence="1">
    <location>
        <begin position="427"/>
        <end position="455"/>
    </location>
</feature>
<evidence type="ECO:0000313" key="3">
    <source>
        <dbReference type="EMBL" id="MFN2977519.1"/>
    </source>
</evidence>
<dbReference type="CDD" id="cd01127">
    <property type="entry name" value="TrwB_TraG_TraD_VirD4"/>
    <property type="match status" value="1"/>
</dbReference>
<dbReference type="InterPro" id="IPR033186">
    <property type="entry name" value="HerA_C"/>
</dbReference>
<protein>
    <submittedName>
        <fullName evidence="3">DUF853 domain-containing protein</fullName>
    </submittedName>
</protein>
<dbReference type="Gene3D" id="3.40.50.300">
    <property type="entry name" value="P-loop containing nucleotide triphosphate hydrolases"/>
    <property type="match status" value="2"/>
</dbReference>
<proteinExistence type="predicted"/>
<organism evidence="3 4">
    <name type="scientific">Terriglobus aquaticus</name>
    <dbReference type="NCBI Taxonomy" id="940139"/>
    <lineage>
        <taxon>Bacteria</taxon>
        <taxon>Pseudomonadati</taxon>
        <taxon>Acidobacteriota</taxon>
        <taxon>Terriglobia</taxon>
        <taxon>Terriglobales</taxon>
        <taxon>Acidobacteriaceae</taxon>
        <taxon>Terriglobus</taxon>
    </lineage>
</organism>
<dbReference type="Proteomes" id="UP001634747">
    <property type="component" value="Unassembled WGS sequence"/>
</dbReference>
<keyword evidence="4" id="KW-1185">Reference proteome</keyword>
<evidence type="ECO:0000256" key="1">
    <source>
        <dbReference type="SAM" id="MobiDB-lite"/>
    </source>
</evidence>
<sequence>MPEPLLIAKSGTLDLHLLPNMANRHGLVAGATGTGKTVTLQVMAEAFSSIGVPVFAADVKGDLSGISMPGAASDKFDARLTKLGLPPYQFSGSPVTFWDVFGEEGHPLRTTVSEIGPLLFARILNLNETQTAVLTLVFKIADDQGLLLLDMKDLKAVLNAVGDNAKSYQTEYGNISAASIGAIQRGLVTLEQQGGAKFLGEPALNIDDLLQTVDGRGVVNLLAADKLMQSPQLYATFLLWLLSELYEHLPEAGDLPKPKLVFFFDEAHLLFNDLPQQLSQKIEQVVRLIRSKGVGIYFVTQNPADIPPVVLSQLGNRVQHALRAFTPQEQKAVKVAAQTFRANPQLNTEEAISQLGVGEALVSFLDENGTPQMVERAWVVPPHGRIGPVTPDERKSLMQASCVAGVYEQTVDRESAYERLQGKAAAGATAPVNAPVPTVSPNAPAPAGAPQAASGGGWFHEITQVLTQRGPTGPRGGRGSDSILETVTKSAARAAASTAGRQIMRGVLGSLLGGALGGSSGRR</sequence>
<dbReference type="RefSeq" id="WP_263414321.1">
    <property type="nucleotide sequence ID" value="NZ_BAABBH010000001.1"/>
</dbReference>
<dbReference type="SUPFAM" id="SSF52540">
    <property type="entry name" value="P-loop containing nucleoside triphosphate hydrolases"/>
    <property type="match status" value="1"/>
</dbReference>
<gene>
    <name evidence="3" type="ORF">ACK2TP_17235</name>
</gene>
<reference evidence="3 4" key="1">
    <citation type="submission" date="2024-12" db="EMBL/GenBank/DDBJ databases">
        <authorList>
            <person name="Lee Y."/>
        </authorList>
    </citation>
    <scope>NUCLEOTIDE SEQUENCE [LARGE SCALE GENOMIC DNA]</scope>
    <source>
        <strain evidence="3 4">03SUJ4</strain>
    </source>
</reference>
<feature type="domain" description="Helicase HerA-like C-terminal" evidence="2">
    <location>
        <begin position="8"/>
        <end position="514"/>
    </location>
</feature>
<evidence type="ECO:0000313" key="4">
    <source>
        <dbReference type="Proteomes" id="UP001634747"/>
    </source>
</evidence>
<dbReference type="Pfam" id="PF05872">
    <property type="entry name" value="HerA_C"/>
    <property type="match status" value="1"/>
</dbReference>
<name>A0ABW9KP31_9BACT</name>
<dbReference type="EMBL" id="JBJYXY010000001">
    <property type="protein sequence ID" value="MFN2977519.1"/>
    <property type="molecule type" value="Genomic_DNA"/>
</dbReference>
<feature type="compositionally biased region" description="Low complexity" evidence="1">
    <location>
        <begin position="427"/>
        <end position="453"/>
    </location>
</feature>